<sequence>MAGANIDPNVPQSNTNRLPRACTYCKRLKMCKRCRSGKHDCIVQGRKHRSEINTNIFLPKQKDELIDFLVKQVRLHTHPIKISALIPTSSHQLHNPSRHTTTQHLQMINTGRM</sequence>
<protein>
    <submittedName>
        <fullName evidence="1">Uncharacterized protein</fullName>
    </submittedName>
</protein>
<dbReference type="Proteomes" id="UP001207468">
    <property type="component" value="Unassembled WGS sequence"/>
</dbReference>
<reference evidence="1" key="1">
    <citation type="submission" date="2021-03" db="EMBL/GenBank/DDBJ databases">
        <title>Evolutionary priming and transition to the ectomycorrhizal habit in an iconic lineage of mushroom-forming fungi: is preadaptation a requirement?</title>
        <authorList>
            <consortium name="DOE Joint Genome Institute"/>
            <person name="Looney B.P."/>
            <person name="Miyauchi S."/>
            <person name="Morin E."/>
            <person name="Drula E."/>
            <person name="Courty P.E."/>
            <person name="Chicoki N."/>
            <person name="Fauchery L."/>
            <person name="Kohler A."/>
            <person name="Kuo A."/>
            <person name="LaButti K."/>
            <person name="Pangilinan J."/>
            <person name="Lipzen A."/>
            <person name="Riley R."/>
            <person name="Andreopoulos W."/>
            <person name="He G."/>
            <person name="Johnson J."/>
            <person name="Barry K.W."/>
            <person name="Grigoriev I.V."/>
            <person name="Nagy L."/>
            <person name="Hibbett D."/>
            <person name="Henrissat B."/>
            <person name="Matheny P.B."/>
            <person name="Labbe J."/>
            <person name="Martin A.F."/>
        </authorList>
    </citation>
    <scope>NUCLEOTIDE SEQUENCE</scope>
    <source>
        <strain evidence="1">BPL698</strain>
    </source>
</reference>
<evidence type="ECO:0000313" key="2">
    <source>
        <dbReference type="Proteomes" id="UP001207468"/>
    </source>
</evidence>
<organism evidence="1 2">
    <name type="scientific">Russula earlei</name>
    <dbReference type="NCBI Taxonomy" id="71964"/>
    <lineage>
        <taxon>Eukaryota</taxon>
        <taxon>Fungi</taxon>
        <taxon>Dikarya</taxon>
        <taxon>Basidiomycota</taxon>
        <taxon>Agaricomycotina</taxon>
        <taxon>Agaricomycetes</taxon>
        <taxon>Russulales</taxon>
        <taxon>Russulaceae</taxon>
        <taxon>Russula</taxon>
    </lineage>
</organism>
<gene>
    <name evidence="1" type="ORF">F5148DRAFT_1229976</name>
</gene>
<proteinExistence type="predicted"/>
<accession>A0ACC0TZY9</accession>
<evidence type="ECO:0000313" key="1">
    <source>
        <dbReference type="EMBL" id="KAI9454326.1"/>
    </source>
</evidence>
<dbReference type="EMBL" id="JAGFNK010000277">
    <property type="protein sequence ID" value="KAI9454326.1"/>
    <property type="molecule type" value="Genomic_DNA"/>
</dbReference>
<keyword evidence="2" id="KW-1185">Reference proteome</keyword>
<comment type="caution">
    <text evidence="1">The sequence shown here is derived from an EMBL/GenBank/DDBJ whole genome shotgun (WGS) entry which is preliminary data.</text>
</comment>
<name>A0ACC0TZY9_9AGAM</name>